<proteinExistence type="predicted"/>
<name>A0A1H2YHS7_9BACL</name>
<evidence type="ECO:0000259" key="2">
    <source>
        <dbReference type="Pfam" id="PF13786"/>
    </source>
</evidence>
<evidence type="ECO:0000313" key="4">
    <source>
        <dbReference type="Proteomes" id="UP000182589"/>
    </source>
</evidence>
<organism evidence="3 4">
    <name type="scientific">Alicyclobacillus hesperidum</name>
    <dbReference type="NCBI Taxonomy" id="89784"/>
    <lineage>
        <taxon>Bacteria</taxon>
        <taxon>Bacillati</taxon>
        <taxon>Bacillota</taxon>
        <taxon>Bacilli</taxon>
        <taxon>Bacillales</taxon>
        <taxon>Alicyclobacillaceae</taxon>
        <taxon>Alicyclobacillus</taxon>
    </lineage>
</organism>
<accession>A0A1H2YHS7</accession>
<evidence type="ECO:0000256" key="1">
    <source>
        <dbReference type="SAM" id="Phobius"/>
    </source>
</evidence>
<dbReference type="EMBL" id="FNOJ01000037">
    <property type="protein sequence ID" value="SDX04174.1"/>
    <property type="molecule type" value="Genomic_DNA"/>
</dbReference>
<dbReference type="Gene3D" id="2.60.40.1630">
    <property type="entry name" value="bacillus anthracis domain"/>
    <property type="match status" value="1"/>
</dbReference>
<dbReference type="InterPro" id="IPR025436">
    <property type="entry name" value="DUF4179"/>
</dbReference>
<protein>
    <recommendedName>
        <fullName evidence="2">DUF4179 domain-containing protein</fullName>
    </recommendedName>
</protein>
<dbReference type="Proteomes" id="UP000182589">
    <property type="component" value="Unassembled WGS sequence"/>
</dbReference>
<gene>
    <name evidence="3" type="ORF">SAMN04489725_1376</name>
</gene>
<dbReference type="RefSeq" id="WP_074693966.1">
    <property type="nucleotide sequence ID" value="NZ_FNOJ01000037.1"/>
</dbReference>
<keyword evidence="4" id="KW-1185">Reference proteome</keyword>
<keyword evidence="1" id="KW-0812">Transmembrane</keyword>
<evidence type="ECO:0000313" key="3">
    <source>
        <dbReference type="EMBL" id="SDX04174.1"/>
    </source>
</evidence>
<dbReference type="STRING" id="89784.SAMN04489725_1376"/>
<keyword evidence="1" id="KW-1133">Transmembrane helix</keyword>
<dbReference type="AlphaFoldDB" id="A0A1H2YHS7"/>
<reference evidence="4" key="1">
    <citation type="submission" date="2016-10" db="EMBL/GenBank/DDBJ databases">
        <authorList>
            <person name="Varghese N."/>
        </authorList>
    </citation>
    <scope>NUCLEOTIDE SEQUENCE [LARGE SCALE GENOMIC DNA]</scope>
    <source>
        <strain evidence="4">DSM 12489</strain>
    </source>
</reference>
<feature type="domain" description="DUF4179" evidence="2">
    <location>
        <begin position="44"/>
        <end position="129"/>
    </location>
</feature>
<dbReference type="Pfam" id="PF13786">
    <property type="entry name" value="DUF4179"/>
    <property type="match status" value="1"/>
</dbReference>
<keyword evidence="1" id="KW-0472">Membrane</keyword>
<feature type="transmembrane region" description="Helical" evidence="1">
    <location>
        <begin position="48"/>
        <end position="67"/>
    </location>
</feature>
<sequence length="355" mass="37784">MTDQIRKALVEDASRIEVTPVTWDQVARGSEFGKQSGARGKKKRHTGLYGLGAAACLVVVFGASGFVSPAMAATLHKIPVIGALYSFNVPQMNQYSTTNDVSATDQGITISVPRAYYDGNQLDITYEIQVPSGYQSLAGSQVRPPSEINLNGRAVSFESVQGDDSAVSSNIYSGKMEWNLSSHQFPQSGTLTIPIHQVGSVQGNWMLSIPVSSIAVTNASQSKTLTGVSSSAYGITLTATKVSQGPAFTTISMEMRQPLQANGHPKYEMSDRTFEFGTASNITGGISFVGSVPDEKVVGNEAVWDFTLQVQTPPSNVKSIPVEPVWFGSTPGPVPYSGSGFLPHLSQLNVTVPIN</sequence>